<sequence length="261" mass="31428">MAQLVKLQDYVSRYEKNLYHYQSLFMRIKENRYKLVKQNNEKMDKKTINKDFRKKLYDHQLNWATSTVKEISNWDTVYRQDQTLQFLTQEVPDNYFLLYEPVLQVKNAPVELDIILVGPADVWLLVWLDGEGIWQESNENKRFWKNVRSDERETSLSPIIRLERMNSMLREYWEPYQKQLTLRQCIVAPHAFIDFSSDWRKISFTDTRNFKEWHNQLQQNPAPIKSQQLKFISDLLAYGVTNSIFRKDPLSNESEINFEGI</sequence>
<name>A0ABS2ZGH5_9BACL</name>
<accession>A0ABS2ZGH5</accession>
<evidence type="ECO:0008006" key="3">
    <source>
        <dbReference type="Google" id="ProtNLM"/>
    </source>
</evidence>
<organism evidence="1 2">
    <name type="scientific">Fictibacillus barbaricus</name>
    <dbReference type="NCBI Taxonomy" id="182136"/>
    <lineage>
        <taxon>Bacteria</taxon>
        <taxon>Bacillati</taxon>
        <taxon>Bacillota</taxon>
        <taxon>Bacilli</taxon>
        <taxon>Bacillales</taxon>
        <taxon>Fictibacillaceae</taxon>
        <taxon>Fictibacillus</taxon>
    </lineage>
</organism>
<protein>
    <recommendedName>
        <fullName evidence="3">NERD domain-containing protein</fullName>
    </recommendedName>
</protein>
<gene>
    <name evidence="1" type="ORF">JYA64_18385</name>
</gene>
<dbReference type="Proteomes" id="UP001319060">
    <property type="component" value="Unassembled WGS sequence"/>
</dbReference>
<reference evidence="1 2" key="1">
    <citation type="submission" date="2021-01" db="EMBL/GenBank/DDBJ databases">
        <title>Genome Sequencing of Type Strains.</title>
        <authorList>
            <person name="Lemaire J.F."/>
            <person name="Inderbitzin P."/>
            <person name="Collins S.B."/>
            <person name="Wespe N."/>
            <person name="Knight-Connoni V."/>
        </authorList>
    </citation>
    <scope>NUCLEOTIDE SEQUENCE [LARGE SCALE GENOMIC DNA]</scope>
    <source>
        <strain evidence="1 2">DSM 14730</strain>
    </source>
</reference>
<dbReference type="EMBL" id="JAFHKS010000044">
    <property type="protein sequence ID" value="MBN3547282.1"/>
    <property type="molecule type" value="Genomic_DNA"/>
</dbReference>
<dbReference type="RefSeq" id="WP_188401536.1">
    <property type="nucleotide sequence ID" value="NZ_BMCE01000001.1"/>
</dbReference>
<evidence type="ECO:0000313" key="1">
    <source>
        <dbReference type="EMBL" id="MBN3547282.1"/>
    </source>
</evidence>
<comment type="caution">
    <text evidence="1">The sequence shown here is derived from an EMBL/GenBank/DDBJ whole genome shotgun (WGS) entry which is preliminary data.</text>
</comment>
<keyword evidence="2" id="KW-1185">Reference proteome</keyword>
<evidence type="ECO:0000313" key="2">
    <source>
        <dbReference type="Proteomes" id="UP001319060"/>
    </source>
</evidence>
<proteinExistence type="predicted"/>